<evidence type="ECO:0000259" key="1">
    <source>
        <dbReference type="Pfam" id="PF05709"/>
    </source>
</evidence>
<feature type="domain" description="Siphovirus-type tail component RIFT-related" evidence="1">
    <location>
        <begin position="2"/>
        <end position="119"/>
    </location>
</feature>
<protein>
    <recommendedName>
        <fullName evidence="1">Siphovirus-type tail component RIFT-related domain-containing protein</fullName>
    </recommendedName>
</protein>
<dbReference type="Proteomes" id="UP000196118">
    <property type="component" value="Chromosome"/>
</dbReference>
<reference evidence="2 3" key="1">
    <citation type="submission" date="2017-05" db="EMBL/GenBank/DDBJ databases">
        <title>Genome sequence of Pediococcus pentosaceus strain SRCM100892.</title>
        <authorList>
            <person name="Cho S.H."/>
        </authorList>
    </citation>
    <scope>NUCLEOTIDE SEQUENCE [LARGE SCALE GENOMIC DNA]</scope>
    <source>
        <strain evidence="2 3">SRCM100892</strain>
    </source>
</reference>
<evidence type="ECO:0000313" key="2">
    <source>
        <dbReference type="EMBL" id="ARW19873.1"/>
    </source>
</evidence>
<name>A0A1Y0VT86_PEDPE</name>
<accession>A0A1Y0VT86</accession>
<dbReference type="Pfam" id="PF05709">
    <property type="entry name" value="Sipho_tail"/>
    <property type="match status" value="1"/>
</dbReference>
<evidence type="ECO:0000313" key="3">
    <source>
        <dbReference type="Proteomes" id="UP000196118"/>
    </source>
</evidence>
<dbReference type="EMBL" id="CP021474">
    <property type="protein sequence ID" value="ARW19873.1"/>
    <property type="molecule type" value="Genomic_DNA"/>
</dbReference>
<dbReference type="AlphaFoldDB" id="A0A1Y0VT86"/>
<gene>
    <name evidence="2" type="ORF">S100892_01300</name>
</gene>
<organism evidence="2 3">
    <name type="scientific">Pediococcus pentosaceus</name>
    <dbReference type="NCBI Taxonomy" id="1255"/>
    <lineage>
        <taxon>Bacteria</taxon>
        <taxon>Bacillati</taxon>
        <taxon>Bacillota</taxon>
        <taxon>Bacilli</taxon>
        <taxon>Lactobacillales</taxon>
        <taxon>Lactobacillaceae</taxon>
        <taxon>Pediococcus</taxon>
    </lineage>
</organism>
<proteinExistence type="predicted"/>
<sequence>MDGTTYDLGKMGIRVRSFDPPSPTYQHTFQQVGKYNAVLTDTKVSQLVIPFVFDMYANDNYDYELQRMQVSKIFESSEPFYIINLRIPFLRWRVVADAFSVQRLNNYWKASSISINLNCIDGYAQTIATTLDDIENEGDKWGLGIGFPKDKAVKYKFTNETTFEVFNASIIPLLADDKPVKITFNGTVNSDLKIENQTTGQTFEFTKPLSKSETLILDGLMPTVNNKNRYADSNHAYLDFATQFNQIKVTGASDFTISFETRFYY</sequence>
<dbReference type="InterPro" id="IPR008841">
    <property type="entry name" value="Siphovirus-type_tail_N"/>
</dbReference>